<feature type="domain" description="Sugar phosphate transporter" evidence="6">
    <location>
        <begin position="42"/>
        <end position="143"/>
    </location>
</feature>
<protein>
    <recommendedName>
        <fullName evidence="6">Sugar phosphate transporter domain-containing protein</fullName>
    </recommendedName>
</protein>
<organism evidence="7 8">
    <name type="scientific">Intoshia linei</name>
    <dbReference type="NCBI Taxonomy" id="1819745"/>
    <lineage>
        <taxon>Eukaryota</taxon>
        <taxon>Metazoa</taxon>
        <taxon>Spiralia</taxon>
        <taxon>Lophotrochozoa</taxon>
        <taxon>Mesozoa</taxon>
        <taxon>Orthonectida</taxon>
        <taxon>Rhopaluridae</taxon>
        <taxon>Intoshia</taxon>
    </lineage>
</organism>
<dbReference type="OrthoDB" id="6418713at2759"/>
<feature type="transmembrane region" description="Helical" evidence="5">
    <location>
        <begin position="103"/>
        <end position="120"/>
    </location>
</feature>
<evidence type="ECO:0000256" key="3">
    <source>
        <dbReference type="ARBA" id="ARBA00022989"/>
    </source>
</evidence>
<keyword evidence="2 5" id="KW-0812">Transmembrane</keyword>
<sequence>MTGKYLQNSLSFIMKTKNYCSIGNYDVACIFSNESTVPLTKVIERARIIKNILQAYGYFMILFGLIALVYIPISFTETIKSSAPLCTVVIAYFIIGESVSPKTIVTLMIIMFGLLLTSKFEDNFNAIGLISAILTNIFECVKTFL</sequence>
<evidence type="ECO:0000313" key="8">
    <source>
        <dbReference type="Proteomes" id="UP000078046"/>
    </source>
</evidence>
<comment type="caution">
    <text evidence="7">The sequence shown here is derived from an EMBL/GenBank/DDBJ whole genome shotgun (WGS) entry which is preliminary data.</text>
</comment>
<evidence type="ECO:0000256" key="4">
    <source>
        <dbReference type="ARBA" id="ARBA00023136"/>
    </source>
</evidence>
<dbReference type="SUPFAM" id="SSF103481">
    <property type="entry name" value="Multidrug resistance efflux transporter EmrE"/>
    <property type="match status" value="1"/>
</dbReference>
<accession>A0A177AUL7</accession>
<proteinExistence type="predicted"/>
<dbReference type="AlphaFoldDB" id="A0A177AUL7"/>
<dbReference type="InterPro" id="IPR050186">
    <property type="entry name" value="TPT_transporter"/>
</dbReference>
<feature type="transmembrane region" description="Helical" evidence="5">
    <location>
        <begin position="55"/>
        <end position="73"/>
    </location>
</feature>
<evidence type="ECO:0000313" key="7">
    <source>
        <dbReference type="EMBL" id="OAF64914.1"/>
    </source>
</evidence>
<keyword evidence="3 5" id="KW-1133">Transmembrane helix</keyword>
<dbReference type="PANTHER" id="PTHR11132">
    <property type="entry name" value="SOLUTE CARRIER FAMILY 35"/>
    <property type="match status" value="1"/>
</dbReference>
<dbReference type="Pfam" id="PF03151">
    <property type="entry name" value="TPT"/>
    <property type="match status" value="1"/>
</dbReference>
<keyword evidence="8" id="KW-1185">Reference proteome</keyword>
<evidence type="ECO:0000256" key="2">
    <source>
        <dbReference type="ARBA" id="ARBA00022692"/>
    </source>
</evidence>
<comment type="subcellular location">
    <subcellularLocation>
        <location evidence="1">Membrane</location>
        <topology evidence="1">Multi-pass membrane protein</topology>
    </subcellularLocation>
</comment>
<keyword evidence="4 5" id="KW-0472">Membrane</keyword>
<name>A0A177AUL7_9BILA</name>
<reference evidence="7 8" key="1">
    <citation type="submission" date="2016-04" db="EMBL/GenBank/DDBJ databases">
        <title>The genome of Intoshia linei affirms orthonectids as highly simplified spiralians.</title>
        <authorList>
            <person name="Mikhailov K.V."/>
            <person name="Slusarev G.S."/>
            <person name="Nikitin M.A."/>
            <person name="Logacheva M.D."/>
            <person name="Penin A."/>
            <person name="Aleoshin V."/>
            <person name="Panchin Y.V."/>
        </authorList>
    </citation>
    <scope>NUCLEOTIDE SEQUENCE [LARGE SCALE GENOMIC DNA]</scope>
    <source>
        <strain evidence="7">Intl2013</strain>
        <tissue evidence="7">Whole animal</tissue>
    </source>
</reference>
<evidence type="ECO:0000259" key="6">
    <source>
        <dbReference type="Pfam" id="PF03151"/>
    </source>
</evidence>
<evidence type="ECO:0000256" key="5">
    <source>
        <dbReference type="SAM" id="Phobius"/>
    </source>
</evidence>
<gene>
    <name evidence="7" type="ORF">A3Q56_07380</name>
</gene>
<dbReference type="Proteomes" id="UP000078046">
    <property type="component" value="Unassembled WGS sequence"/>
</dbReference>
<evidence type="ECO:0000256" key="1">
    <source>
        <dbReference type="ARBA" id="ARBA00004141"/>
    </source>
</evidence>
<dbReference type="InterPro" id="IPR004853">
    <property type="entry name" value="Sugar_P_trans_dom"/>
</dbReference>
<dbReference type="GO" id="GO:0016020">
    <property type="term" value="C:membrane"/>
    <property type="evidence" value="ECO:0007669"/>
    <property type="project" value="UniProtKB-SubCell"/>
</dbReference>
<dbReference type="EMBL" id="LWCA01001541">
    <property type="protein sequence ID" value="OAF64914.1"/>
    <property type="molecule type" value="Genomic_DNA"/>
</dbReference>
<dbReference type="InterPro" id="IPR037185">
    <property type="entry name" value="EmrE-like"/>
</dbReference>